<feature type="repeat" description="ANK" evidence="3">
    <location>
        <begin position="259"/>
        <end position="291"/>
    </location>
</feature>
<evidence type="ECO:0000256" key="2">
    <source>
        <dbReference type="ARBA" id="ARBA00023043"/>
    </source>
</evidence>
<comment type="caution">
    <text evidence="4">The sequence shown here is derived from an EMBL/GenBank/DDBJ whole genome shotgun (WGS) entry which is preliminary data.</text>
</comment>
<evidence type="ECO:0008006" key="6">
    <source>
        <dbReference type="Google" id="ProtNLM"/>
    </source>
</evidence>
<feature type="repeat" description="ANK" evidence="3">
    <location>
        <begin position="139"/>
        <end position="166"/>
    </location>
</feature>
<dbReference type="SUPFAM" id="SSF48403">
    <property type="entry name" value="Ankyrin repeat"/>
    <property type="match status" value="1"/>
</dbReference>
<evidence type="ECO:0000256" key="3">
    <source>
        <dbReference type="PROSITE-ProRule" id="PRU00023"/>
    </source>
</evidence>
<evidence type="ECO:0000313" key="4">
    <source>
        <dbReference type="EMBL" id="KAJ4264760.1"/>
    </source>
</evidence>
<dbReference type="Gene3D" id="1.25.40.20">
    <property type="entry name" value="Ankyrin repeat-containing domain"/>
    <property type="match status" value="2"/>
</dbReference>
<protein>
    <recommendedName>
        <fullName evidence="6">Ankyrin</fullName>
    </recommendedName>
</protein>
<reference evidence="4" key="1">
    <citation type="submission" date="2022-09" db="EMBL/GenBank/DDBJ databases">
        <title>Fusarium specimens isolated from Avocado Roots.</title>
        <authorList>
            <person name="Stajich J."/>
            <person name="Roper C."/>
            <person name="Heimlech-Rivalta G."/>
        </authorList>
    </citation>
    <scope>NUCLEOTIDE SEQUENCE</scope>
    <source>
        <strain evidence="4">CF00136</strain>
    </source>
</reference>
<accession>A0A9W8S3V0</accession>
<keyword evidence="5" id="KW-1185">Reference proteome</keyword>
<dbReference type="SMART" id="SM00248">
    <property type="entry name" value="ANK"/>
    <property type="match status" value="5"/>
</dbReference>
<dbReference type="Proteomes" id="UP001152049">
    <property type="component" value="Unassembled WGS sequence"/>
</dbReference>
<keyword evidence="2 3" id="KW-0040">ANK repeat</keyword>
<dbReference type="PANTHER" id="PTHR24198">
    <property type="entry name" value="ANKYRIN REPEAT AND PROTEIN KINASE DOMAIN-CONTAINING PROTEIN"/>
    <property type="match status" value="1"/>
</dbReference>
<dbReference type="OrthoDB" id="539213at2759"/>
<sequence>MNSQNPHPKLRGLLDLPVEIMGLIMTEIELLPEPYKQLLQFAKACRALAAHAIPQLYYKDAQDLDMPIALQWACWYGVLGAAKSSLEALARTDTDIAHKISQPFNNDNLYHLRYKTVKRRGPSGPAYGYLHWGSKSGLLHLACLRGNTAVAKLLMGKGAHPDTADGKKLPALAYALNKDVAQLLIDHGADINITHGTDETALCHLISWGPMEDVDWNKEFNMPRGDGALSPLHTRRDHLSTIKFLIRNPKTDIYADRIRDVNPLQLAVTRRYNEVVELLLNKGASPNPIQAGGKRLLLADALKRTENFTIVRMLLDAGAEADLEQMPEGGLSEEAGAGLPIMNLTTSGSNPLYAREEVDIARLVCKKIKPGHLNANIGGHPALWHYVRKGRGDIGHVLIQAGADPEVANVEVRDTVLGLIAR</sequence>
<dbReference type="PROSITE" id="PS50297">
    <property type="entry name" value="ANK_REP_REGION"/>
    <property type="match status" value="1"/>
</dbReference>
<evidence type="ECO:0000256" key="1">
    <source>
        <dbReference type="ARBA" id="ARBA00022737"/>
    </source>
</evidence>
<dbReference type="PANTHER" id="PTHR24198:SF165">
    <property type="entry name" value="ANKYRIN REPEAT-CONTAINING PROTEIN-RELATED"/>
    <property type="match status" value="1"/>
</dbReference>
<proteinExistence type="predicted"/>
<dbReference type="InterPro" id="IPR002110">
    <property type="entry name" value="Ankyrin_rpt"/>
</dbReference>
<dbReference type="PROSITE" id="PS50088">
    <property type="entry name" value="ANK_REPEAT"/>
    <property type="match status" value="2"/>
</dbReference>
<evidence type="ECO:0000313" key="5">
    <source>
        <dbReference type="Proteomes" id="UP001152049"/>
    </source>
</evidence>
<keyword evidence="1" id="KW-0677">Repeat</keyword>
<organism evidence="4 5">
    <name type="scientific">Fusarium torreyae</name>
    <dbReference type="NCBI Taxonomy" id="1237075"/>
    <lineage>
        <taxon>Eukaryota</taxon>
        <taxon>Fungi</taxon>
        <taxon>Dikarya</taxon>
        <taxon>Ascomycota</taxon>
        <taxon>Pezizomycotina</taxon>
        <taxon>Sordariomycetes</taxon>
        <taxon>Hypocreomycetidae</taxon>
        <taxon>Hypocreales</taxon>
        <taxon>Nectriaceae</taxon>
        <taxon>Fusarium</taxon>
    </lineage>
</organism>
<gene>
    <name evidence="4" type="ORF">NW762_005003</name>
</gene>
<name>A0A9W8S3V0_9HYPO</name>
<dbReference type="AlphaFoldDB" id="A0A9W8S3V0"/>
<dbReference type="InterPro" id="IPR036770">
    <property type="entry name" value="Ankyrin_rpt-contain_sf"/>
</dbReference>
<dbReference type="EMBL" id="JAOQAZ010000007">
    <property type="protein sequence ID" value="KAJ4264760.1"/>
    <property type="molecule type" value="Genomic_DNA"/>
</dbReference>
<dbReference type="Pfam" id="PF12796">
    <property type="entry name" value="Ank_2"/>
    <property type="match status" value="2"/>
</dbReference>